<feature type="transmembrane region" description="Helical" evidence="6">
    <location>
        <begin position="238"/>
        <end position="255"/>
    </location>
</feature>
<dbReference type="SUPFAM" id="SSF161111">
    <property type="entry name" value="Cation efflux protein transmembrane domain-like"/>
    <property type="match status" value="1"/>
</dbReference>
<evidence type="ECO:0000256" key="3">
    <source>
        <dbReference type="ARBA" id="ARBA00022692"/>
    </source>
</evidence>
<evidence type="ECO:0000313" key="8">
    <source>
        <dbReference type="EMBL" id="KAF7320855.1"/>
    </source>
</evidence>
<feature type="transmembrane region" description="Helical" evidence="6">
    <location>
        <begin position="314"/>
        <end position="332"/>
    </location>
</feature>
<dbReference type="Proteomes" id="UP000613580">
    <property type="component" value="Unassembled WGS sequence"/>
</dbReference>
<dbReference type="Pfam" id="PF01545">
    <property type="entry name" value="Cation_efflux"/>
    <property type="match status" value="1"/>
</dbReference>
<dbReference type="EMBL" id="JACAZE010000002">
    <property type="protein sequence ID" value="KAF7320855.1"/>
    <property type="molecule type" value="Genomic_DNA"/>
</dbReference>
<dbReference type="PANTHER" id="PTHR43840:SF4">
    <property type="entry name" value="CDF DIVALENT METAL CATION TRANSPORTER (EUROFUNG)"/>
    <property type="match status" value="1"/>
</dbReference>
<protein>
    <submittedName>
        <fullName evidence="8">Cation diffusion facilitator</fullName>
    </submittedName>
</protein>
<keyword evidence="4 6" id="KW-1133">Transmembrane helix</keyword>
<proteinExistence type="predicted"/>
<organism evidence="8 9">
    <name type="scientific">Mycena chlorophos</name>
    <name type="common">Agaric fungus</name>
    <name type="synonym">Agaricus chlorophos</name>
    <dbReference type="NCBI Taxonomy" id="658473"/>
    <lineage>
        <taxon>Eukaryota</taxon>
        <taxon>Fungi</taxon>
        <taxon>Dikarya</taxon>
        <taxon>Basidiomycota</taxon>
        <taxon>Agaricomycotina</taxon>
        <taxon>Agaricomycetes</taxon>
        <taxon>Agaricomycetidae</taxon>
        <taxon>Agaricales</taxon>
        <taxon>Marasmiineae</taxon>
        <taxon>Mycenaceae</taxon>
        <taxon>Mycena</taxon>
    </lineage>
</organism>
<dbReference type="GO" id="GO:0008324">
    <property type="term" value="F:monoatomic cation transmembrane transporter activity"/>
    <property type="evidence" value="ECO:0007669"/>
    <property type="project" value="InterPro"/>
</dbReference>
<evidence type="ECO:0000259" key="7">
    <source>
        <dbReference type="Pfam" id="PF01545"/>
    </source>
</evidence>
<gene>
    <name evidence="8" type="ORF">HMN09_00172000</name>
</gene>
<dbReference type="AlphaFoldDB" id="A0A8H6TKV9"/>
<comment type="caution">
    <text evidence="8">The sequence shown here is derived from an EMBL/GenBank/DDBJ whole genome shotgun (WGS) entry which is preliminary data.</text>
</comment>
<dbReference type="InterPro" id="IPR050291">
    <property type="entry name" value="CDF_Transporter"/>
</dbReference>
<dbReference type="InterPro" id="IPR027469">
    <property type="entry name" value="Cation_efflux_TMD_sf"/>
</dbReference>
<evidence type="ECO:0000256" key="4">
    <source>
        <dbReference type="ARBA" id="ARBA00022989"/>
    </source>
</evidence>
<dbReference type="OrthoDB" id="78296at2759"/>
<keyword evidence="3 6" id="KW-0812">Transmembrane</keyword>
<keyword evidence="5 6" id="KW-0472">Membrane</keyword>
<feature type="transmembrane region" description="Helical" evidence="6">
    <location>
        <begin position="275"/>
        <end position="294"/>
    </location>
</feature>
<dbReference type="InterPro" id="IPR058533">
    <property type="entry name" value="Cation_efflux_TM"/>
</dbReference>
<accession>A0A8H6TKV9</accession>
<dbReference type="GO" id="GO:0098771">
    <property type="term" value="P:inorganic ion homeostasis"/>
    <property type="evidence" value="ECO:0007669"/>
    <property type="project" value="UniProtKB-ARBA"/>
</dbReference>
<sequence length="473" mass="51703">MSPASPPVIATVLPPLAKRRRTTVIGTNLPASGRNMISCKKHEFEHLRKSDADLKAVKKSAVREFYERQNEILDGFLEVEEVLTSALPETVYGTFSRGGAVLPDGASLVSSPTAENFSGNGTANGDAENQPLIPESRAAQRERADKIALNGNEHRRQHYPPWVEGLCGPGQYRIITYPVVSPLNNGQVSSSVSLLASFVDSALDFLSTLIIWGTSIASNKGSSTRYAYPTGKKRFEPLGVLIFSVCMIASFTQVLADSLNKLFWPGGEPLGTVTLFGKITMLVTILTKAVIWVWCAKFQSTAIQALAQDAKNDVFFNVFSLLLPWVGELLSIKQLDPLGGALLSIYIIVEWVRTLLENFTKLSGKIASHEHHARVLYLVSKFQPVKEISYLEVYHVGDELIVEVDIMQVHLSSSTSAFSYSTSLPSSTSLPYAHDVGETIQASIEALDLVSRAYVHLDYTSENPAQHLHPGAA</sequence>
<dbReference type="PANTHER" id="PTHR43840">
    <property type="entry name" value="MITOCHONDRIAL METAL TRANSPORTER 1-RELATED"/>
    <property type="match status" value="1"/>
</dbReference>
<dbReference type="GO" id="GO:0030003">
    <property type="term" value="P:intracellular monoatomic cation homeostasis"/>
    <property type="evidence" value="ECO:0007669"/>
    <property type="project" value="UniProtKB-ARBA"/>
</dbReference>
<evidence type="ECO:0000256" key="1">
    <source>
        <dbReference type="ARBA" id="ARBA00004141"/>
    </source>
</evidence>
<evidence type="ECO:0000313" key="9">
    <source>
        <dbReference type="Proteomes" id="UP000613580"/>
    </source>
</evidence>
<dbReference type="FunFam" id="1.20.1510.10:FF:000005">
    <property type="entry name" value="Putative Cation diffusion facilitator 1"/>
    <property type="match status" value="1"/>
</dbReference>
<keyword evidence="9" id="KW-1185">Reference proteome</keyword>
<reference evidence="8" key="1">
    <citation type="submission" date="2020-05" db="EMBL/GenBank/DDBJ databases">
        <title>Mycena genomes resolve the evolution of fungal bioluminescence.</title>
        <authorList>
            <person name="Tsai I.J."/>
        </authorList>
    </citation>
    <scope>NUCLEOTIDE SEQUENCE</scope>
    <source>
        <strain evidence="8">110903Hualien_Pintung</strain>
    </source>
</reference>
<dbReference type="Gene3D" id="1.20.1510.10">
    <property type="entry name" value="Cation efflux protein transmembrane domain"/>
    <property type="match status" value="1"/>
</dbReference>
<evidence type="ECO:0000256" key="2">
    <source>
        <dbReference type="ARBA" id="ARBA00022448"/>
    </source>
</evidence>
<name>A0A8H6TKV9_MYCCL</name>
<feature type="domain" description="Cation efflux protein transmembrane" evidence="7">
    <location>
        <begin position="188"/>
        <end position="362"/>
    </location>
</feature>
<feature type="transmembrane region" description="Helical" evidence="6">
    <location>
        <begin position="194"/>
        <end position="217"/>
    </location>
</feature>
<comment type="subcellular location">
    <subcellularLocation>
        <location evidence="1">Membrane</location>
        <topology evidence="1">Multi-pass membrane protein</topology>
    </subcellularLocation>
</comment>
<evidence type="ECO:0000256" key="5">
    <source>
        <dbReference type="ARBA" id="ARBA00023136"/>
    </source>
</evidence>
<keyword evidence="2" id="KW-0813">Transport</keyword>
<dbReference type="GO" id="GO:0016020">
    <property type="term" value="C:membrane"/>
    <property type="evidence" value="ECO:0007669"/>
    <property type="project" value="UniProtKB-SubCell"/>
</dbReference>
<evidence type="ECO:0000256" key="6">
    <source>
        <dbReference type="SAM" id="Phobius"/>
    </source>
</evidence>